<reference evidence="1 2" key="1">
    <citation type="submission" date="2018-03" db="EMBL/GenBank/DDBJ databases">
        <title>Genomic Encyclopedia of Archaeal and Bacterial Type Strains, Phase II (KMG-II): from individual species to whole genera.</title>
        <authorList>
            <person name="Goeker M."/>
        </authorList>
    </citation>
    <scope>NUCLEOTIDE SEQUENCE [LARGE SCALE GENOMIC DNA]</scope>
    <source>
        <strain evidence="1 2">DSM 24859</strain>
    </source>
</reference>
<evidence type="ECO:0000313" key="1">
    <source>
        <dbReference type="EMBL" id="PSL44763.1"/>
    </source>
</evidence>
<keyword evidence="2" id="KW-1185">Reference proteome</keyword>
<proteinExistence type="predicted"/>
<dbReference type="Proteomes" id="UP000240971">
    <property type="component" value="Unassembled WGS sequence"/>
</dbReference>
<dbReference type="EMBL" id="PYAW01000005">
    <property type="protein sequence ID" value="PSL44763.1"/>
    <property type="molecule type" value="Genomic_DNA"/>
</dbReference>
<dbReference type="AlphaFoldDB" id="A0A2P8HEX5"/>
<gene>
    <name evidence="1" type="ORF">CLV51_105135</name>
</gene>
<dbReference type="OrthoDB" id="1036397at2"/>
<name>A0A2P8HEX5_CHINA</name>
<evidence type="ECO:0000313" key="2">
    <source>
        <dbReference type="Proteomes" id="UP000240971"/>
    </source>
</evidence>
<protein>
    <submittedName>
        <fullName evidence="1">Uncharacterized protein</fullName>
    </submittedName>
</protein>
<sequence>MIEVFKTDVQRVAQAKKLVTLLLQNFPKSKINFDLDDCDRVLRVEGEDFIPEKVMMLVNENGFLCHMLA</sequence>
<dbReference type="RefSeq" id="WP_106530202.1">
    <property type="nucleotide sequence ID" value="NZ_PYAW01000005.1"/>
</dbReference>
<accession>A0A2P8HEX5</accession>
<comment type="caution">
    <text evidence="1">The sequence shown here is derived from an EMBL/GenBank/DDBJ whole genome shotgun (WGS) entry which is preliminary data.</text>
</comment>
<organism evidence="1 2">
    <name type="scientific">Chitinophaga niastensis</name>
    <dbReference type="NCBI Taxonomy" id="536980"/>
    <lineage>
        <taxon>Bacteria</taxon>
        <taxon>Pseudomonadati</taxon>
        <taxon>Bacteroidota</taxon>
        <taxon>Chitinophagia</taxon>
        <taxon>Chitinophagales</taxon>
        <taxon>Chitinophagaceae</taxon>
        <taxon>Chitinophaga</taxon>
    </lineage>
</organism>